<dbReference type="EMBL" id="JALBCA010000050">
    <property type="protein sequence ID" value="KAI2386217.1"/>
    <property type="molecule type" value="Genomic_DNA"/>
</dbReference>
<reference evidence="1" key="1">
    <citation type="journal article" date="2022" name="bioRxiv">
        <title>Population genetic analysis of Ophidiomyces ophidiicola, the causative agent of snake fungal disease, indicates recent introductions to the USA.</title>
        <authorList>
            <person name="Ladner J.T."/>
            <person name="Palmer J.M."/>
            <person name="Ettinger C.L."/>
            <person name="Stajich J.E."/>
            <person name="Farrell T.M."/>
            <person name="Glorioso B.M."/>
            <person name="Lawson B."/>
            <person name="Price S.J."/>
            <person name="Stengle A.G."/>
            <person name="Grear D.A."/>
            <person name="Lorch J.M."/>
        </authorList>
    </citation>
    <scope>NUCLEOTIDE SEQUENCE</scope>
    <source>
        <strain evidence="1">NWHC 24266-5</strain>
    </source>
</reference>
<organism evidence="1">
    <name type="scientific">Ophidiomyces ophidiicola</name>
    <dbReference type="NCBI Taxonomy" id="1387563"/>
    <lineage>
        <taxon>Eukaryota</taxon>
        <taxon>Fungi</taxon>
        <taxon>Dikarya</taxon>
        <taxon>Ascomycota</taxon>
        <taxon>Pezizomycotina</taxon>
        <taxon>Eurotiomycetes</taxon>
        <taxon>Eurotiomycetidae</taxon>
        <taxon>Onygenales</taxon>
        <taxon>Onygenaceae</taxon>
        <taxon>Ophidiomyces</taxon>
    </lineage>
</organism>
<proteinExistence type="predicted"/>
<comment type="caution">
    <text evidence="1">The sequence shown here is derived from an EMBL/GenBank/DDBJ whole genome shotgun (WGS) entry which is preliminary data.</text>
</comment>
<protein>
    <submittedName>
        <fullName evidence="1">SsDNA-binding protein, mitochondrial</fullName>
    </submittedName>
</protein>
<name>A0ACB8UVL9_9EURO</name>
<sequence>MFRTAPSLLRAAAPRRAFSSSAPRDVARISIVGRLGASPELITSQAGREYVRYTLASYSNATRETSWFRITSFMGAGKSRDYLMAIPKGSLLLVDGEATLNVKEDAEGRKFSTLNVVSKQFDVIIRSKTDEAAESSEDAEQIESQ</sequence>
<gene>
    <name evidence="1" type="primary">RIM1</name>
    <name evidence="1" type="ORF">LOY88_003687</name>
</gene>
<accession>A0ACB8UVL9</accession>
<evidence type="ECO:0000313" key="1">
    <source>
        <dbReference type="EMBL" id="KAI2386217.1"/>
    </source>
</evidence>